<dbReference type="SUPFAM" id="SSF53335">
    <property type="entry name" value="S-adenosyl-L-methionine-dependent methyltransferases"/>
    <property type="match status" value="1"/>
</dbReference>
<dbReference type="Pfam" id="PF01564">
    <property type="entry name" value="Spermine_synth"/>
    <property type="match status" value="1"/>
</dbReference>
<evidence type="ECO:0000313" key="3">
    <source>
        <dbReference type="Proteomes" id="UP000534294"/>
    </source>
</evidence>
<keyword evidence="3" id="KW-1185">Reference proteome</keyword>
<proteinExistence type="predicted"/>
<comment type="caution">
    <text evidence="2">The sequence shown here is derived from an EMBL/GenBank/DDBJ whole genome shotgun (WGS) entry which is preliminary data.</text>
</comment>
<gene>
    <name evidence="2" type="ORF">HNQ64_003648</name>
</gene>
<dbReference type="EMBL" id="JACHIF010000008">
    <property type="protein sequence ID" value="MBB5039376.1"/>
    <property type="molecule type" value="Genomic_DNA"/>
</dbReference>
<dbReference type="PANTHER" id="PTHR43317:SF3">
    <property type="entry name" value="BLR2883 PROTEIN"/>
    <property type="match status" value="1"/>
</dbReference>
<keyword evidence="1" id="KW-0620">Polyamine biosynthesis</keyword>
<dbReference type="InterPro" id="IPR029063">
    <property type="entry name" value="SAM-dependent_MTases_sf"/>
</dbReference>
<organism evidence="2 3">
    <name type="scientific">Prosthecobacter dejongeii</name>
    <dbReference type="NCBI Taxonomy" id="48465"/>
    <lineage>
        <taxon>Bacteria</taxon>
        <taxon>Pseudomonadati</taxon>
        <taxon>Verrucomicrobiota</taxon>
        <taxon>Verrucomicrobiia</taxon>
        <taxon>Verrucomicrobiales</taxon>
        <taxon>Verrucomicrobiaceae</taxon>
        <taxon>Prosthecobacter</taxon>
    </lineage>
</organism>
<dbReference type="Proteomes" id="UP000534294">
    <property type="component" value="Unassembled WGS sequence"/>
</dbReference>
<accession>A0A7W7YND6</accession>
<evidence type="ECO:0000313" key="2">
    <source>
        <dbReference type="EMBL" id="MBB5039376.1"/>
    </source>
</evidence>
<dbReference type="Gene3D" id="3.40.50.150">
    <property type="entry name" value="Vaccinia Virus protein VP39"/>
    <property type="match status" value="1"/>
</dbReference>
<sequence>MKPFLTLAQARTPEGAELTLHSHDSEFYIRVNRQPLMGTNASESEKVLAELACSRLRQHTAPRVLIGGLGLGFSLRRVLECVGPESHVQVAELLPEVVAWNREFLTTVNGLLLDDPRVEISVMDVFQILAQAPTGHYDAILLDVDNGPIAMVKEGNGRLYQAQGLATISRVLKPGGRVTFWSASQDSAFARRLAKAGFKVEIVGCKAYPQAKKKTHTIFVGDRS</sequence>
<dbReference type="RefSeq" id="WP_246431097.1">
    <property type="nucleotide sequence ID" value="NZ_JACHIF010000008.1"/>
</dbReference>
<protein>
    <submittedName>
        <fullName evidence="2">Spermidine synthase</fullName>
    </submittedName>
</protein>
<evidence type="ECO:0000256" key="1">
    <source>
        <dbReference type="ARBA" id="ARBA00023115"/>
    </source>
</evidence>
<reference evidence="2 3" key="1">
    <citation type="submission" date="2020-08" db="EMBL/GenBank/DDBJ databases">
        <title>Genomic Encyclopedia of Type Strains, Phase IV (KMG-IV): sequencing the most valuable type-strain genomes for metagenomic binning, comparative biology and taxonomic classification.</title>
        <authorList>
            <person name="Goeker M."/>
        </authorList>
    </citation>
    <scope>NUCLEOTIDE SEQUENCE [LARGE SCALE GENOMIC DNA]</scope>
    <source>
        <strain evidence="2 3">DSM 12251</strain>
    </source>
</reference>
<name>A0A7W7YND6_9BACT</name>
<dbReference type="AlphaFoldDB" id="A0A7W7YND6"/>
<dbReference type="GO" id="GO:0006596">
    <property type="term" value="P:polyamine biosynthetic process"/>
    <property type="evidence" value="ECO:0007669"/>
    <property type="project" value="UniProtKB-KW"/>
</dbReference>
<dbReference type="PANTHER" id="PTHR43317">
    <property type="entry name" value="THERMOSPERMINE SYNTHASE ACAULIS5"/>
    <property type="match status" value="1"/>
</dbReference>